<evidence type="ECO:0000313" key="4">
    <source>
        <dbReference type="Proteomes" id="UP001526147"/>
    </source>
</evidence>
<dbReference type="SUPFAM" id="SSF54197">
    <property type="entry name" value="HIT-like"/>
    <property type="match status" value="1"/>
</dbReference>
<dbReference type="RefSeq" id="WP_264141439.1">
    <property type="nucleotide sequence ID" value="NZ_JAOYEY010000019.1"/>
</dbReference>
<sequence>MNKVENCPICLKHIQPENKNYIFENDLIKVYHGPLESNIIGYLYIETKRHVENWFELNEHEMLEMSNMVKMLSSILKKEINAERVYTVTISEAIRHLHIHVIPRGENENVKGLKLIEKATQKKVDTKNELTQMDIDILISCVKEYLKIHYRPYRQ</sequence>
<dbReference type="PROSITE" id="PS51084">
    <property type="entry name" value="HIT_2"/>
    <property type="match status" value="1"/>
</dbReference>
<evidence type="ECO:0000256" key="1">
    <source>
        <dbReference type="PROSITE-ProRule" id="PRU00464"/>
    </source>
</evidence>
<accession>A0ABT3DBX6</accession>
<dbReference type="Gene3D" id="3.30.428.10">
    <property type="entry name" value="HIT-like"/>
    <property type="match status" value="1"/>
</dbReference>
<dbReference type="EMBL" id="JAOYEY010000019">
    <property type="protein sequence ID" value="MCV9884484.1"/>
    <property type="molecule type" value="Genomic_DNA"/>
</dbReference>
<dbReference type="InterPro" id="IPR036265">
    <property type="entry name" value="HIT-like_sf"/>
</dbReference>
<reference evidence="3 4" key="1">
    <citation type="submission" date="2022-10" db="EMBL/GenBank/DDBJ databases">
        <title>Draft genome assembly of moderately radiation resistant bacterium Metabacillus halosaccharovorans.</title>
        <authorList>
            <person name="Pal S."/>
            <person name="Gopinathan A."/>
        </authorList>
    </citation>
    <scope>NUCLEOTIDE SEQUENCE [LARGE SCALE GENOMIC DNA]</scope>
    <source>
        <strain evidence="3 4">VITHBRA001</strain>
    </source>
</reference>
<feature type="domain" description="HIT" evidence="2">
    <location>
        <begin position="41"/>
        <end position="111"/>
    </location>
</feature>
<feature type="short sequence motif" description="Histidine triad motif" evidence="1">
    <location>
        <begin position="96"/>
        <end position="100"/>
    </location>
</feature>
<organism evidence="3 4">
    <name type="scientific">Metabacillus halosaccharovorans</name>
    <dbReference type="NCBI Taxonomy" id="930124"/>
    <lineage>
        <taxon>Bacteria</taxon>
        <taxon>Bacillati</taxon>
        <taxon>Bacillota</taxon>
        <taxon>Bacilli</taxon>
        <taxon>Bacillales</taxon>
        <taxon>Bacillaceae</taxon>
        <taxon>Metabacillus</taxon>
    </lineage>
</organism>
<dbReference type="Proteomes" id="UP001526147">
    <property type="component" value="Unassembled WGS sequence"/>
</dbReference>
<gene>
    <name evidence="3" type="ORF">OIH86_02335</name>
</gene>
<proteinExistence type="predicted"/>
<dbReference type="InterPro" id="IPR011146">
    <property type="entry name" value="HIT-like"/>
</dbReference>
<keyword evidence="4" id="KW-1185">Reference proteome</keyword>
<evidence type="ECO:0000259" key="2">
    <source>
        <dbReference type="PROSITE" id="PS51084"/>
    </source>
</evidence>
<dbReference type="Pfam" id="PF01230">
    <property type="entry name" value="HIT"/>
    <property type="match status" value="1"/>
</dbReference>
<comment type="caution">
    <text evidence="3">The sequence shown here is derived from an EMBL/GenBank/DDBJ whole genome shotgun (WGS) entry which is preliminary data.</text>
</comment>
<name>A0ABT3DBX6_9BACI</name>
<evidence type="ECO:0000313" key="3">
    <source>
        <dbReference type="EMBL" id="MCV9884484.1"/>
    </source>
</evidence>
<protein>
    <submittedName>
        <fullName evidence="3">HIT domain-containing protein</fullName>
    </submittedName>
</protein>